<dbReference type="EMBL" id="LR796244">
    <property type="protein sequence ID" value="CAB4130746.1"/>
    <property type="molecule type" value="Genomic_DNA"/>
</dbReference>
<sequence>MFGIPSPYLILGAVLAAISIYFTGHHYGWAERDMEMQVEIAKKNDESRQAEQKLTEQINSTSYKLKEANDAVTEKQSSLDRAIRAGRVRLPTSSCVQAPASAAAPAGDRNEAASESDRETLRLIAQIAADGDRAINQLNACIDAYNEVRSQLNGKQ</sequence>
<organism evidence="4">
    <name type="scientific">uncultured Caudovirales phage</name>
    <dbReference type="NCBI Taxonomy" id="2100421"/>
    <lineage>
        <taxon>Viruses</taxon>
        <taxon>Duplodnaviria</taxon>
        <taxon>Heunggongvirae</taxon>
        <taxon>Uroviricota</taxon>
        <taxon>Caudoviricetes</taxon>
        <taxon>Peduoviridae</taxon>
        <taxon>Maltschvirus</taxon>
        <taxon>Maltschvirus maltsch</taxon>
    </lineage>
</organism>
<feature type="compositionally biased region" description="Basic and acidic residues" evidence="2">
    <location>
        <begin position="108"/>
        <end position="117"/>
    </location>
</feature>
<keyword evidence="1" id="KW-0175">Coiled coil</keyword>
<keyword evidence="3" id="KW-1133">Transmembrane helix</keyword>
<evidence type="ECO:0000256" key="1">
    <source>
        <dbReference type="SAM" id="Coils"/>
    </source>
</evidence>
<gene>
    <name evidence="4" type="ORF">UFOVP123_30</name>
</gene>
<accession>A0A6J5LC46</accession>
<evidence type="ECO:0000256" key="3">
    <source>
        <dbReference type="SAM" id="Phobius"/>
    </source>
</evidence>
<name>A0A6J5LC46_9CAUD</name>
<keyword evidence="3" id="KW-0812">Transmembrane</keyword>
<feature type="region of interest" description="Disordered" evidence="2">
    <location>
        <begin position="96"/>
        <end position="117"/>
    </location>
</feature>
<evidence type="ECO:0000313" key="4">
    <source>
        <dbReference type="EMBL" id="CAB4130746.1"/>
    </source>
</evidence>
<proteinExistence type="predicted"/>
<feature type="coiled-coil region" evidence="1">
    <location>
        <begin position="40"/>
        <end position="85"/>
    </location>
</feature>
<evidence type="ECO:0008006" key="5">
    <source>
        <dbReference type="Google" id="ProtNLM"/>
    </source>
</evidence>
<evidence type="ECO:0000256" key="2">
    <source>
        <dbReference type="SAM" id="MobiDB-lite"/>
    </source>
</evidence>
<keyword evidence="3" id="KW-0472">Membrane</keyword>
<protein>
    <recommendedName>
        <fullName evidence="5">Spanin, inner membrane subunit</fullName>
    </recommendedName>
</protein>
<reference evidence="4" key="1">
    <citation type="submission" date="2020-04" db="EMBL/GenBank/DDBJ databases">
        <authorList>
            <person name="Chiriac C."/>
            <person name="Salcher M."/>
            <person name="Ghai R."/>
            <person name="Kavagutti S V."/>
        </authorList>
    </citation>
    <scope>NUCLEOTIDE SEQUENCE</scope>
</reference>
<feature type="transmembrane region" description="Helical" evidence="3">
    <location>
        <begin position="6"/>
        <end position="24"/>
    </location>
</feature>